<feature type="domain" description="Polysaccharide chain length determinant N-terminal" evidence="7">
    <location>
        <begin position="16"/>
        <end position="98"/>
    </location>
</feature>
<gene>
    <name evidence="8" type="primary">wzzE</name>
    <name evidence="8" type="ORF">PRHACTZTBTEA_527</name>
</gene>
<evidence type="ECO:0000256" key="4">
    <source>
        <dbReference type="ARBA" id="ARBA00022989"/>
    </source>
</evidence>
<feature type="transmembrane region" description="Helical" evidence="6">
    <location>
        <begin position="314"/>
        <end position="333"/>
    </location>
</feature>
<evidence type="ECO:0000256" key="2">
    <source>
        <dbReference type="ARBA" id="ARBA00022475"/>
    </source>
</evidence>
<dbReference type="Proteomes" id="UP001497533">
    <property type="component" value="Chromosome"/>
</dbReference>
<dbReference type="Gene3D" id="3.30.1890.10">
    <property type="entry name" value="FepE-like"/>
    <property type="match status" value="1"/>
</dbReference>
<evidence type="ECO:0000256" key="3">
    <source>
        <dbReference type="ARBA" id="ARBA00022692"/>
    </source>
</evidence>
<evidence type="ECO:0000256" key="6">
    <source>
        <dbReference type="SAM" id="Phobius"/>
    </source>
</evidence>
<sequence>MDNSNNNQNQYLMEYELDIRGLFRLFFKKKFLIFAFSIIFAFIAFIISCFMKYKWTATAVTDLPTINNLGYYYFNKQLIHNLDLCVNKTVQEDFVTITKEVYQEFIKQLTSYDTRRQFWLTTNYYKNRLTNNSKIDIAFLDELINNIEFLSSDDFKSNVNTIKLIAETSDDSNLLLRKYVDFANARTINNLNNEIKNILKTKMQLFNFFKKPKDINIKDIYEERLNLLKEKFNYVLKKDFIKNKNYFFINDFFYYKMFMFDIPLLQIGNSYICNDNNMLLDINKNLVIKNDFQSYRYLKTPENPINCDSPRKEFITILWGIIGFLVGVIFVFLKGRNLNDKMIKK</sequence>
<dbReference type="InterPro" id="IPR003856">
    <property type="entry name" value="LPS_length_determ_N"/>
</dbReference>
<dbReference type="EMBL" id="OZ034688">
    <property type="protein sequence ID" value="CAL1329438.1"/>
    <property type="molecule type" value="Genomic_DNA"/>
</dbReference>
<proteinExistence type="predicted"/>
<evidence type="ECO:0000313" key="8">
    <source>
        <dbReference type="EMBL" id="CAL1329438.1"/>
    </source>
</evidence>
<accession>A0ABP1CE60</accession>
<dbReference type="SUPFAM" id="SSF160355">
    <property type="entry name" value="Bacterial polysaccharide co-polymerase-like"/>
    <property type="match status" value="1"/>
</dbReference>
<comment type="subcellular location">
    <subcellularLocation>
        <location evidence="1">Cell membrane</location>
        <topology evidence="1">Multi-pass membrane protein</topology>
    </subcellularLocation>
</comment>
<evidence type="ECO:0000256" key="5">
    <source>
        <dbReference type="ARBA" id="ARBA00023136"/>
    </source>
</evidence>
<keyword evidence="9" id="KW-1185">Reference proteome</keyword>
<evidence type="ECO:0000313" key="9">
    <source>
        <dbReference type="Proteomes" id="UP001497533"/>
    </source>
</evidence>
<dbReference type="InterPro" id="IPR050445">
    <property type="entry name" value="Bact_polysacc_biosynth/exp"/>
</dbReference>
<organism evidence="8 9">
    <name type="scientific">Candidatus Providencia siddallii</name>
    <dbReference type="NCBI Taxonomy" id="1715285"/>
    <lineage>
        <taxon>Bacteria</taxon>
        <taxon>Pseudomonadati</taxon>
        <taxon>Pseudomonadota</taxon>
        <taxon>Gammaproteobacteria</taxon>
        <taxon>Enterobacterales</taxon>
        <taxon>Morganellaceae</taxon>
        <taxon>Providencia</taxon>
    </lineage>
</organism>
<keyword evidence="4 6" id="KW-1133">Transmembrane helix</keyword>
<evidence type="ECO:0000256" key="1">
    <source>
        <dbReference type="ARBA" id="ARBA00004651"/>
    </source>
</evidence>
<name>A0ABP1CE60_9GAMM</name>
<keyword evidence="2" id="KW-1003">Cell membrane</keyword>
<dbReference type="Pfam" id="PF02706">
    <property type="entry name" value="Wzz"/>
    <property type="match status" value="1"/>
</dbReference>
<evidence type="ECO:0000259" key="7">
    <source>
        <dbReference type="Pfam" id="PF02706"/>
    </source>
</evidence>
<dbReference type="RefSeq" id="WP_341764901.1">
    <property type="nucleotide sequence ID" value="NZ_OZ034688.1"/>
</dbReference>
<reference evidence="8" key="1">
    <citation type="submission" date="2024-04" db="EMBL/GenBank/DDBJ databases">
        <authorList>
            <person name="Manzano-Marin A."/>
            <person name="Manzano-Marin A."/>
            <person name="Alejandro Manzano Marin A."/>
        </authorList>
    </citation>
    <scope>NUCLEOTIDE SEQUENCE [LARGE SCALE GENOMIC DNA]</scope>
    <source>
        <strain evidence="8">TABTEA</strain>
    </source>
</reference>
<dbReference type="PANTHER" id="PTHR32309">
    <property type="entry name" value="TYROSINE-PROTEIN KINASE"/>
    <property type="match status" value="1"/>
</dbReference>
<dbReference type="PANTHER" id="PTHR32309:SF16">
    <property type="entry name" value="ECA POLYSACCHARIDE CHAIN LENGTH MODULATION PROTEIN"/>
    <property type="match status" value="1"/>
</dbReference>
<keyword evidence="3 6" id="KW-0812">Transmembrane</keyword>
<feature type="transmembrane region" description="Helical" evidence="6">
    <location>
        <begin position="31"/>
        <end position="53"/>
    </location>
</feature>
<keyword evidence="5 6" id="KW-0472">Membrane</keyword>
<protein>
    <submittedName>
        <fullName evidence="8">ECA polysaccharide chain length modulation protein</fullName>
    </submittedName>
</protein>